<dbReference type="EMBL" id="MEXH01000016">
    <property type="protein sequence ID" value="OGC92369.1"/>
    <property type="molecule type" value="Genomic_DNA"/>
</dbReference>
<evidence type="ECO:0000313" key="2">
    <source>
        <dbReference type="Proteomes" id="UP000178176"/>
    </source>
</evidence>
<protein>
    <submittedName>
        <fullName evidence="1">Uncharacterized protein</fullName>
    </submittedName>
</protein>
<dbReference type="Proteomes" id="UP000178176">
    <property type="component" value="Unassembled WGS sequence"/>
</dbReference>
<evidence type="ECO:0000313" key="1">
    <source>
        <dbReference type="EMBL" id="OGC92369.1"/>
    </source>
</evidence>
<accession>A0A1F4YEF6</accession>
<organism evidence="1 2">
    <name type="scientific">Candidatus Amesbacteria bacterium RIFCSPHIGHO2_01_FULL_48_32b</name>
    <dbReference type="NCBI Taxonomy" id="1797253"/>
    <lineage>
        <taxon>Bacteria</taxon>
        <taxon>Candidatus Amesiibacteriota</taxon>
    </lineage>
</organism>
<gene>
    <name evidence="1" type="ORF">A2876_02215</name>
</gene>
<sequence>MVVEVDQSGRLEHLDTDTVIAFANGESGAVLIKVSVKRQIVQSLKRTIIPHDQLMPLLFAVVVSLLVKGLNRQMILEIDEEYTGKNKFIEQALIKMLGARWEGEVRFRLIGKESPAHKLAWEVHRSDLKKRGVRKLKLEEIMKYFVGK</sequence>
<name>A0A1F4YEF6_9BACT</name>
<comment type="caution">
    <text evidence="1">The sequence shown here is derived from an EMBL/GenBank/DDBJ whole genome shotgun (WGS) entry which is preliminary data.</text>
</comment>
<proteinExistence type="predicted"/>
<reference evidence="1 2" key="1">
    <citation type="journal article" date="2016" name="Nat. Commun.">
        <title>Thousands of microbial genomes shed light on interconnected biogeochemical processes in an aquifer system.</title>
        <authorList>
            <person name="Anantharaman K."/>
            <person name="Brown C.T."/>
            <person name="Hug L.A."/>
            <person name="Sharon I."/>
            <person name="Castelle C.J."/>
            <person name="Probst A.J."/>
            <person name="Thomas B.C."/>
            <person name="Singh A."/>
            <person name="Wilkins M.J."/>
            <person name="Karaoz U."/>
            <person name="Brodie E.L."/>
            <person name="Williams K.H."/>
            <person name="Hubbard S.S."/>
            <person name="Banfield J.F."/>
        </authorList>
    </citation>
    <scope>NUCLEOTIDE SEQUENCE [LARGE SCALE GENOMIC DNA]</scope>
</reference>
<dbReference type="AlphaFoldDB" id="A0A1F4YEF6"/>